<evidence type="ECO:0000313" key="4">
    <source>
        <dbReference type="Proteomes" id="UP000188836"/>
    </source>
</evidence>
<dbReference type="GO" id="GO:0005829">
    <property type="term" value="C:cytosol"/>
    <property type="evidence" value="ECO:0007669"/>
    <property type="project" value="TreeGrafter"/>
</dbReference>
<dbReference type="RefSeq" id="WP_077115255.1">
    <property type="nucleotide sequence ID" value="NZ_LOKT01000005.1"/>
</dbReference>
<name>A0A1W0AYW2_9NOCA</name>
<dbReference type="Pfam" id="PF01243">
    <property type="entry name" value="PNPOx_N"/>
    <property type="match status" value="1"/>
</dbReference>
<evidence type="ECO:0000256" key="1">
    <source>
        <dbReference type="ARBA" id="ARBA00023002"/>
    </source>
</evidence>
<dbReference type="InterPro" id="IPR052019">
    <property type="entry name" value="F420H2_bilvrd_red/Heme_oxyg"/>
</dbReference>
<dbReference type="Proteomes" id="UP000188836">
    <property type="component" value="Unassembled WGS sequence"/>
</dbReference>
<dbReference type="AlphaFoldDB" id="A0A1W0AYW2"/>
<sequence length="143" mass="16078">MPLNPEERQQFLAQPHIAALAVSAGADRGPLNVPIWYQYVPGGEVWVLTGAQSQKMRRITEAGRFSLMVEEVEPRVRYVSVEGPVTRVEPTTDAQHREMVARYLPADKVEAYLAYAESLGDQVTVSMRPEHWLSADMGDIREI</sequence>
<keyword evidence="1" id="KW-0560">Oxidoreductase</keyword>
<gene>
    <name evidence="3" type="ORF">B0T46_04815</name>
</gene>
<dbReference type="PANTHER" id="PTHR35176">
    <property type="entry name" value="HEME OXYGENASE HI_0854-RELATED"/>
    <property type="match status" value="1"/>
</dbReference>
<dbReference type="Gene3D" id="2.30.110.10">
    <property type="entry name" value="Electron Transport, Fmn-binding Protein, Chain A"/>
    <property type="match status" value="1"/>
</dbReference>
<dbReference type="InterPro" id="IPR011576">
    <property type="entry name" value="Pyridox_Oxase_N"/>
</dbReference>
<proteinExistence type="predicted"/>
<dbReference type="GO" id="GO:0070967">
    <property type="term" value="F:coenzyme F420 binding"/>
    <property type="evidence" value="ECO:0007669"/>
    <property type="project" value="TreeGrafter"/>
</dbReference>
<protein>
    <submittedName>
        <fullName evidence="3">Pyridoxamine 5-phosphate oxidase</fullName>
    </submittedName>
</protein>
<dbReference type="InterPro" id="IPR012349">
    <property type="entry name" value="Split_barrel_FMN-bd"/>
</dbReference>
<keyword evidence="4" id="KW-1185">Reference proteome</keyword>
<dbReference type="EMBL" id="MUMY01000003">
    <property type="protein sequence ID" value="ONM49742.1"/>
    <property type="molecule type" value="Genomic_DNA"/>
</dbReference>
<evidence type="ECO:0000313" key="3">
    <source>
        <dbReference type="EMBL" id="ONM49742.1"/>
    </source>
</evidence>
<dbReference type="OrthoDB" id="5242787at2"/>
<dbReference type="PANTHER" id="PTHR35176:SF6">
    <property type="entry name" value="HEME OXYGENASE HI_0854-RELATED"/>
    <property type="match status" value="1"/>
</dbReference>
<feature type="domain" description="Pyridoxamine 5'-phosphate oxidase N-terminal" evidence="2">
    <location>
        <begin position="6"/>
        <end position="132"/>
    </location>
</feature>
<dbReference type="GO" id="GO:0016627">
    <property type="term" value="F:oxidoreductase activity, acting on the CH-CH group of donors"/>
    <property type="evidence" value="ECO:0007669"/>
    <property type="project" value="TreeGrafter"/>
</dbReference>
<dbReference type="STRING" id="1538463.B0T36_08760"/>
<evidence type="ECO:0000259" key="2">
    <source>
        <dbReference type="Pfam" id="PF01243"/>
    </source>
</evidence>
<organism evidence="3 4">
    <name type="scientific">Nocardia donostiensis</name>
    <dbReference type="NCBI Taxonomy" id="1538463"/>
    <lineage>
        <taxon>Bacteria</taxon>
        <taxon>Bacillati</taxon>
        <taxon>Actinomycetota</taxon>
        <taxon>Actinomycetes</taxon>
        <taxon>Mycobacteriales</taxon>
        <taxon>Nocardiaceae</taxon>
        <taxon>Nocardia</taxon>
    </lineage>
</organism>
<dbReference type="SUPFAM" id="SSF50475">
    <property type="entry name" value="FMN-binding split barrel"/>
    <property type="match status" value="1"/>
</dbReference>
<comment type="caution">
    <text evidence="3">The sequence shown here is derived from an EMBL/GenBank/DDBJ whole genome shotgun (WGS) entry which is preliminary data.</text>
</comment>
<reference evidence="3 4" key="1">
    <citation type="journal article" date="2016" name="Antonie Van Leeuwenhoek">
        <title>Nocardia donostiensis sp. nov., isolated from human respiratory specimens.</title>
        <authorList>
            <person name="Ercibengoa M."/>
            <person name="Bell M."/>
            <person name="Marimon J.M."/>
            <person name="Humrighouse B."/>
            <person name="Klenk H.P."/>
            <person name="Potter G."/>
            <person name="Perez-Trallero E."/>
        </authorList>
    </citation>
    <scope>NUCLEOTIDE SEQUENCE [LARGE SCALE GENOMIC DNA]</scope>
    <source>
        <strain evidence="3 4">X1655</strain>
    </source>
</reference>
<accession>A0A1W0AYW2</accession>